<keyword evidence="8" id="KW-1185">Reference proteome</keyword>
<dbReference type="GO" id="GO:0003700">
    <property type="term" value="F:DNA-binding transcription factor activity"/>
    <property type="evidence" value="ECO:0007669"/>
    <property type="project" value="TreeGrafter"/>
</dbReference>
<dbReference type="AlphaFoldDB" id="A0A1M6H5U4"/>
<evidence type="ECO:0000259" key="6">
    <source>
        <dbReference type="PROSITE" id="PS51078"/>
    </source>
</evidence>
<evidence type="ECO:0000256" key="1">
    <source>
        <dbReference type="ARBA" id="ARBA00023015"/>
    </source>
</evidence>
<dbReference type="InterPro" id="IPR050707">
    <property type="entry name" value="HTH_MetabolicPath_Reg"/>
</dbReference>
<protein>
    <submittedName>
        <fullName evidence="7">Transcriptional regulator, IclR family</fullName>
    </submittedName>
</protein>
<dbReference type="STRING" id="198092.SAMN02745194_01938"/>
<reference evidence="7 8" key="1">
    <citation type="submission" date="2016-11" db="EMBL/GenBank/DDBJ databases">
        <authorList>
            <person name="Jaros S."/>
            <person name="Januszkiewicz K."/>
            <person name="Wedrychowicz H."/>
        </authorList>
    </citation>
    <scope>NUCLEOTIDE SEQUENCE [LARGE SCALE GENOMIC DNA]</scope>
    <source>
        <strain evidence="7 8">DSM 14916</strain>
    </source>
</reference>
<dbReference type="EMBL" id="FQZF01000009">
    <property type="protein sequence ID" value="SHJ17522.1"/>
    <property type="molecule type" value="Genomic_DNA"/>
</dbReference>
<evidence type="ECO:0000313" key="8">
    <source>
        <dbReference type="Proteomes" id="UP000184387"/>
    </source>
</evidence>
<dbReference type="Gene3D" id="1.10.10.10">
    <property type="entry name" value="Winged helix-like DNA-binding domain superfamily/Winged helix DNA-binding domain"/>
    <property type="match status" value="1"/>
</dbReference>
<dbReference type="Gene3D" id="3.30.450.40">
    <property type="match status" value="1"/>
</dbReference>
<keyword evidence="3" id="KW-0804">Transcription</keyword>
<dbReference type="InterPro" id="IPR036388">
    <property type="entry name" value="WH-like_DNA-bd_sf"/>
</dbReference>
<dbReference type="GO" id="GO:0045892">
    <property type="term" value="P:negative regulation of DNA-templated transcription"/>
    <property type="evidence" value="ECO:0007669"/>
    <property type="project" value="TreeGrafter"/>
</dbReference>
<evidence type="ECO:0000256" key="3">
    <source>
        <dbReference type="ARBA" id="ARBA00023163"/>
    </source>
</evidence>
<accession>A0A1M6H5U4</accession>
<dbReference type="Pfam" id="PF09339">
    <property type="entry name" value="HTH_IclR"/>
    <property type="match status" value="1"/>
</dbReference>
<dbReference type="GO" id="GO:0003677">
    <property type="term" value="F:DNA binding"/>
    <property type="evidence" value="ECO:0007669"/>
    <property type="project" value="UniProtKB-KW"/>
</dbReference>
<evidence type="ECO:0000313" key="7">
    <source>
        <dbReference type="EMBL" id="SHJ17522.1"/>
    </source>
</evidence>
<feature type="compositionally biased region" description="Basic and acidic residues" evidence="4">
    <location>
        <begin position="1"/>
        <end position="11"/>
    </location>
</feature>
<dbReference type="RefSeq" id="WP_073134024.1">
    <property type="nucleotide sequence ID" value="NZ_FQZF01000009.1"/>
</dbReference>
<evidence type="ECO:0000256" key="2">
    <source>
        <dbReference type="ARBA" id="ARBA00023125"/>
    </source>
</evidence>
<dbReference type="PANTHER" id="PTHR30136:SF8">
    <property type="entry name" value="TRANSCRIPTIONAL REGULATORY PROTEIN"/>
    <property type="match status" value="1"/>
</dbReference>
<keyword evidence="1" id="KW-0805">Transcription regulation</keyword>
<dbReference type="InterPro" id="IPR005471">
    <property type="entry name" value="Tscrpt_reg_IclR_N"/>
</dbReference>
<evidence type="ECO:0000256" key="4">
    <source>
        <dbReference type="SAM" id="MobiDB-lite"/>
    </source>
</evidence>
<feature type="region of interest" description="Disordered" evidence="4">
    <location>
        <begin position="1"/>
        <end position="20"/>
    </location>
</feature>
<gene>
    <name evidence="7" type="ORF">SAMN02745194_01938</name>
</gene>
<sequence length="252" mass="26502">MPDGFDMHEEGEGASEGGVRPLGSALKTLALLDHLGRTRSAVRLATLSRELGIGRATIYQRLVTLMAAGWVEQTSEGLFRLTLRAARVAQAATEQAGLGARTLPILERLSAETGEAASLAVLEGDAPCIVQRVEPQGVLRVEMRVGATMALAGSASGRVLLAYLEPERARRMAPELDPAILEAVRQSGHSISSGQTMEGIRAAAVPVFGHDGACAAALSLVAPVQRFAPDGWIQPLRDAAEALRAIMEGRPA</sequence>
<feature type="domain" description="IclR-ED" evidence="6">
    <location>
        <begin position="84"/>
        <end position="252"/>
    </location>
</feature>
<dbReference type="PANTHER" id="PTHR30136">
    <property type="entry name" value="HELIX-TURN-HELIX TRANSCRIPTIONAL REGULATOR, ICLR FAMILY"/>
    <property type="match status" value="1"/>
</dbReference>
<evidence type="ECO:0000259" key="5">
    <source>
        <dbReference type="PROSITE" id="PS51077"/>
    </source>
</evidence>
<dbReference type="Proteomes" id="UP000184387">
    <property type="component" value="Unassembled WGS sequence"/>
</dbReference>
<dbReference type="InterPro" id="IPR029016">
    <property type="entry name" value="GAF-like_dom_sf"/>
</dbReference>
<dbReference type="InterPro" id="IPR014757">
    <property type="entry name" value="Tscrpt_reg_IclR_C"/>
</dbReference>
<dbReference type="Pfam" id="PF01614">
    <property type="entry name" value="IclR_C"/>
    <property type="match status" value="1"/>
</dbReference>
<feature type="domain" description="HTH iclR-type" evidence="5">
    <location>
        <begin position="22"/>
        <end position="83"/>
    </location>
</feature>
<dbReference type="SMART" id="SM00346">
    <property type="entry name" value="HTH_ICLR"/>
    <property type="match status" value="1"/>
</dbReference>
<proteinExistence type="predicted"/>
<organism evidence="7 8">
    <name type="scientific">Muricoccus roseus</name>
    <dbReference type="NCBI Taxonomy" id="198092"/>
    <lineage>
        <taxon>Bacteria</taxon>
        <taxon>Pseudomonadati</taxon>
        <taxon>Pseudomonadota</taxon>
        <taxon>Alphaproteobacteria</taxon>
        <taxon>Acetobacterales</taxon>
        <taxon>Roseomonadaceae</taxon>
        <taxon>Muricoccus</taxon>
    </lineage>
</organism>
<dbReference type="InterPro" id="IPR036390">
    <property type="entry name" value="WH_DNA-bd_sf"/>
</dbReference>
<dbReference type="SUPFAM" id="SSF46785">
    <property type="entry name" value="Winged helix' DNA-binding domain"/>
    <property type="match status" value="1"/>
</dbReference>
<keyword evidence="2" id="KW-0238">DNA-binding</keyword>
<dbReference type="PROSITE" id="PS51078">
    <property type="entry name" value="ICLR_ED"/>
    <property type="match status" value="1"/>
</dbReference>
<dbReference type="PROSITE" id="PS51077">
    <property type="entry name" value="HTH_ICLR"/>
    <property type="match status" value="1"/>
</dbReference>
<name>A0A1M6H5U4_9PROT</name>
<dbReference type="SUPFAM" id="SSF55781">
    <property type="entry name" value="GAF domain-like"/>
    <property type="match status" value="1"/>
</dbReference>